<reference evidence="2" key="1">
    <citation type="submission" date="2022-11" db="UniProtKB">
        <authorList>
            <consortium name="WormBaseParasite"/>
        </authorList>
    </citation>
    <scope>IDENTIFICATION</scope>
</reference>
<sequence length="56" mass="6387">MVKVLIFKSVQNKPTYCMHKFMSRSVVLHATVVQRKLLSSTGSSNVRITPLKNIRI</sequence>
<dbReference type="Proteomes" id="UP000887565">
    <property type="component" value="Unplaced"/>
</dbReference>
<keyword evidence="1" id="KW-1185">Reference proteome</keyword>
<evidence type="ECO:0000313" key="1">
    <source>
        <dbReference type="Proteomes" id="UP000887565"/>
    </source>
</evidence>
<dbReference type="AlphaFoldDB" id="A0A915L4Q8"/>
<name>A0A915L4Q8_ROMCU</name>
<accession>A0A915L4Q8</accession>
<dbReference type="WBParaSite" id="nRc.2.0.1.t44760-RA">
    <property type="protein sequence ID" value="nRc.2.0.1.t44760-RA"/>
    <property type="gene ID" value="nRc.2.0.1.g44760"/>
</dbReference>
<proteinExistence type="predicted"/>
<organism evidence="1 2">
    <name type="scientific">Romanomermis culicivorax</name>
    <name type="common">Nematode worm</name>
    <dbReference type="NCBI Taxonomy" id="13658"/>
    <lineage>
        <taxon>Eukaryota</taxon>
        <taxon>Metazoa</taxon>
        <taxon>Ecdysozoa</taxon>
        <taxon>Nematoda</taxon>
        <taxon>Enoplea</taxon>
        <taxon>Dorylaimia</taxon>
        <taxon>Mermithida</taxon>
        <taxon>Mermithoidea</taxon>
        <taxon>Mermithidae</taxon>
        <taxon>Romanomermis</taxon>
    </lineage>
</organism>
<evidence type="ECO:0000313" key="2">
    <source>
        <dbReference type="WBParaSite" id="nRc.2.0.1.t44760-RA"/>
    </source>
</evidence>
<protein>
    <submittedName>
        <fullName evidence="2">Uncharacterized protein</fullName>
    </submittedName>
</protein>